<keyword evidence="1" id="KW-0812">Transmembrane</keyword>
<feature type="transmembrane region" description="Helical" evidence="1">
    <location>
        <begin position="169"/>
        <end position="188"/>
    </location>
</feature>
<name>A0ABM1Z5Q6_AEDAL</name>
<keyword evidence="3" id="KW-1185">Reference proteome</keyword>
<evidence type="ECO:0000256" key="1">
    <source>
        <dbReference type="SAM" id="Phobius"/>
    </source>
</evidence>
<feature type="transmembrane region" description="Helical" evidence="1">
    <location>
        <begin position="143"/>
        <end position="163"/>
    </location>
</feature>
<evidence type="ECO:0000313" key="2">
    <source>
        <dbReference type="EnsemblMetazoa" id="AALFPA23_015323.P22249"/>
    </source>
</evidence>
<dbReference type="RefSeq" id="XP_029726404.2">
    <property type="nucleotide sequence ID" value="XM_029870544.2"/>
</dbReference>
<evidence type="ECO:0000313" key="3">
    <source>
        <dbReference type="Proteomes" id="UP000069940"/>
    </source>
</evidence>
<accession>A0ABM1Z5Q6</accession>
<protein>
    <submittedName>
        <fullName evidence="2">Uncharacterized protein</fullName>
    </submittedName>
</protein>
<keyword evidence="1" id="KW-1133">Transmembrane helix</keyword>
<sequence>MSSLMDKSKLPGVEARSKMFLRSNSFQKLCSLAHPMRLKGFKSNKEALKSVFESLIVTTRGVLQSVTYRILCFLFLTPFSKLVSEPLASVSQDGRFKTVRFFDCREDFNETASVKPSTEELLNRLLDTSQDATSTSSQLSLRLTVYTCILGCFLQLSALAYLLNVATSIPPGLVFLISSLVFIGYVMMRISFNQCSSLERGKTEPMHTKGSKASTTTTSTAVALVKPPHKKPTTATKGIHPILDAVSKQVASLLQSKKMMMVIPTGSGRLSRCDMAPRSRSRPSVLSADDKTISKIKLF</sequence>
<dbReference type="EnsemblMetazoa" id="AALFPA23_015323.R22249">
    <property type="protein sequence ID" value="AALFPA23_015323.P22249"/>
    <property type="gene ID" value="AALFPA23_015323"/>
</dbReference>
<dbReference type="GeneID" id="109423355"/>
<dbReference type="Proteomes" id="UP000069940">
    <property type="component" value="Unassembled WGS sequence"/>
</dbReference>
<proteinExistence type="predicted"/>
<organism evidence="2 3">
    <name type="scientific">Aedes albopictus</name>
    <name type="common">Asian tiger mosquito</name>
    <name type="synonym">Stegomyia albopicta</name>
    <dbReference type="NCBI Taxonomy" id="7160"/>
    <lineage>
        <taxon>Eukaryota</taxon>
        <taxon>Metazoa</taxon>
        <taxon>Ecdysozoa</taxon>
        <taxon>Arthropoda</taxon>
        <taxon>Hexapoda</taxon>
        <taxon>Insecta</taxon>
        <taxon>Pterygota</taxon>
        <taxon>Neoptera</taxon>
        <taxon>Endopterygota</taxon>
        <taxon>Diptera</taxon>
        <taxon>Nematocera</taxon>
        <taxon>Culicoidea</taxon>
        <taxon>Culicidae</taxon>
        <taxon>Culicinae</taxon>
        <taxon>Aedini</taxon>
        <taxon>Aedes</taxon>
        <taxon>Stegomyia</taxon>
    </lineage>
</organism>
<reference evidence="3" key="1">
    <citation type="journal article" date="2015" name="Proc. Natl. Acad. Sci. U.S.A.">
        <title>Genome sequence of the Asian Tiger mosquito, Aedes albopictus, reveals insights into its biology, genetics, and evolution.</title>
        <authorList>
            <person name="Chen X.G."/>
            <person name="Jiang X."/>
            <person name="Gu J."/>
            <person name="Xu M."/>
            <person name="Wu Y."/>
            <person name="Deng Y."/>
            <person name="Zhang C."/>
            <person name="Bonizzoni M."/>
            <person name="Dermauw W."/>
            <person name="Vontas J."/>
            <person name="Armbruster P."/>
            <person name="Huang X."/>
            <person name="Yang Y."/>
            <person name="Zhang H."/>
            <person name="He W."/>
            <person name="Peng H."/>
            <person name="Liu Y."/>
            <person name="Wu K."/>
            <person name="Chen J."/>
            <person name="Lirakis M."/>
            <person name="Topalis P."/>
            <person name="Van Leeuwen T."/>
            <person name="Hall A.B."/>
            <person name="Jiang X."/>
            <person name="Thorpe C."/>
            <person name="Mueller R.L."/>
            <person name="Sun C."/>
            <person name="Waterhouse R.M."/>
            <person name="Yan G."/>
            <person name="Tu Z.J."/>
            <person name="Fang X."/>
            <person name="James A.A."/>
        </authorList>
    </citation>
    <scope>NUCLEOTIDE SEQUENCE [LARGE SCALE GENOMIC DNA]</scope>
    <source>
        <strain evidence="3">Foshan</strain>
    </source>
</reference>
<keyword evidence="1" id="KW-0472">Membrane</keyword>
<reference evidence="2" key="2">
    <citation type="submission" date="2025-05" db="UniProtKB">
        <authorList>
            <consortium name="EnsemblMetazoa"/>
        </authorList>
    </citation>
    <scope>IDENTIFICATION</scope>
    <source>
        <strain evidence="2">Foshan</strain>
    </source>
</reference>